<feature type="region of interest" description="Disordered" evidence="1">
    <location>
        <begin position="74"/>
        <end position="93"/>
    </location>
</feature>
<sequence length="190" mass="19783">MGAAEEAAASAAAAAAVLALFVGGAPVGGIDGLMGLHLSGRLVPRFKEVIKTSQSGSLLRLGLVSPCSAPPLPTAAAYTPPHTNTPSSRRRHHAPLVRSGLRLLGSSRHPRRGSLNCPRHCRGGFSPCHRRIDGLDLQCSNEVSRPRLICDNGIGVMTTEDGRWSASAAWLDSIGGKTGSCPRPGYMVAC</sequence>
<organism evidence="2">
    <name type="scientific">Oryza sativa subsp. japonica</name>
    <name type="common">Rice</name>
    <dbReference type="NCBI Taxonomy" id="39947"/>
    <lineage>
        <taxon>Eukaryota</taxon>
        <taxon>Viridiplantae</taxon>
        <taxon>Streptophyta</taxon>
        <taxon>Embryophyta</taxon>
        <taxon>Tracheophyta</taxon>
        <taxon>Spermatophyta</taxon>
        <taxon>Magnoliopsida</taxon>
        <taxon>Liliopsida</taxon>
        <taxon>Poales</taxon>
        <taxon>Poaceae</taxon>
        <taxon>BOP clade</taxon>
        <taxon>Oryzoideae</taxon>
        <taxon>Oryzeae</taxon>
        <taxon>Oryzinae</taxon>
        <taxon>Oryza</taxon>
        <taxon>Oryza sativa</taxon>
    </lineage>
</organism>
<proteinExistence type="predicted"/>
<feature type="compositionally biased region" description="Low complexity" evidence="1">
    <location>
        <begin position="74"/>
        <end position="86"/>
    </location>
</feature>
<dbReference type="EMBL" id="CM000139">
    <property type="protein sequence ID" value="EAZ24528.1"/>
    <property type="molecule type" value="Genomic_DNA"/>
</dbReference>
<reference evidence="2" key="1">
    <citation type="journal article" date="2005" name="PLoS Biol.">
        <title>The genomes of Oryza sativa: a history of duplications.</title>
        <authorList>
            <person name="Yu J."/>
            <person name="Wang J."/>
            <person name="Lin W."/>
            <person name="Li S."/>
            <person name="Li H."/>
            <person name="Zhou J."/>
            <person name="Ni P."/>
            <person name="Dong W."/>
            <person name="Hu S."/>
            <person name="Zeng C."/>
            <person name="Zhang J."/>
            <person name="Zhang Y."/>
            <person name="Li R."/>
            <person name="Xu Z."/>
            <person name="Li S."/>
            <person name="Li X."/>
            <person name="Zheng H."/>
            <person name="Cong L."/>
            <person name="Lin L."/>
            <person name="Yin J."/>
            <person name="Geng J."/>
            <person name="Li G."/>
            <person name="Shi J."/>
            <person name="Liu J."/>
            <person name="Lv H."/>
            <person name="Li J."/>
            <person name="Wang J."/>
            <person name="Deng Y."/>
            <person name="Ran L."/>
            <person name="Shi X."/>
            <person name="Wang X."/>
            <person name="Wu Q."/>
            <person name="Li C."/>
            <person name="Ren X."/>
            <person name="Wang J."/>
            <person name="Wang X."/>
            <person name="Li D."/>
            <person name="Liu D."/>
            <person name="Zhang X."/>
            <person name="Ji Z."/>
            <person name="Zhao W."/>
            <person name="Sun Y."/>
            <person name="Zhang Z."/>
            <person name="Bao J."/>
            <person name="Han Y."/>
            <person name="Dong L."/>
            <person name="Ji J."/>
            <person name="Chen P."/>
            <person name="Wu S."/>
            <person name="Liu J."/>
            <person name="Xiao Y."/>
            <person name="Bu D."/>
            <person name="Tan J."/>
            <person name="Yang L."/>
            <person name="Ye C."/>
            <person name="Zhang J."/>
            <person name="Xu J."/>
            <person name="Zhou Y."/>
            <person name="Yu Y."/>
            <person name="Zhang B."/>
            <person name="Zhuang S."/>
            <person name="Wei H."/>
            <person name="Liu B."/>
            <person name="Lei M."/>
            <person name="Yu H."/>
            <person name="Li Y."/>
            <person name="Xu H."/>
            <person name="Wei S."/>
            <person name="He X."/>
            <person name="Fang L."/>
            <person name="Zhang Z."/>
            <person name="Zhang Y."/>
            <person name="Huang X."/>
            <person name="Su Z."/>
            <person name="Tong W."/>
            <person name="Li J."/>
            <person name="Tong Z."/>
            <person name="Li S."/>
            <person name="Ye J."/>
            <person name="Wang L."/>
            <person name="Fang L."/>
            <person name="Lei T."/>
            <person name="Chen C."/>
            <person name="Chen H."/>
            <person name="Xu Z."/>
            <person name="Li H."/>
            <person name="Huang H."/>
            <person name="Zhang F."/>
            <person name="Xu H."/>
            <person name="Li N."/>
            <person name="Zhao C."/>
            <person name="Li S."/>
            <person name="Dong L."/>
            <person name="Huang Y."/>
            <person name="Li L."/>
            <person name="Xi Y."/>
            <person name="Qi Q."/>
            <person name="Li W."/>
            <person name="Zhang B."/>
            <person name="Hu W."/>
            <person name="Zhang Y."/>
            <person name="Tian X."/>
            <person name="Jiao Y."/>
            <person name="Liang X."/>
            <person name="Jin J."/>
            <person name="Gao L."/>
            <person name="Zheng W."/>
            <person name="Hao B."/>
            <person name="Liu S."/>
            <person name="Wang W."/>
            <person name="Yuan L."/>
            <person name="Cao M."/>
            <person name="McDermott J."/>
            <person name="Samudrala R."/>
            <person name="Wang J."/>
            <person name="Wong G.K."/>
            <person name="Yang H."/>
        </authorList>
    </citation>
    <scope>NUCLEOTIDE SEQUENCE [LARGE SCALE GENOMIC DNA]</scope>
</reference>
<protein>
    <submittedName>
        <fullName evidence="2">Uncharacterized protein</fullName>
    </submittedName>
</protein>
<evidence type="ECO:0000256" key="1">
    <source>
        <dbReference type="SAM" id="MobiDB-lite"/>
    </source>
</evidence>
<name>A3AB39_ORYSJ</name>
<accession>A3AB39</accession>
<dbReference type="Proteomes" id="UP000007752">
    <property type="component" value="Chromosome 2"/>
</dbReference>
<gene>
    <name evidence="2" type="ORF">OsJ_08289</name>
</gene>
<dbReference type="AlphaFoldDB" id="A3AB39"/>
<reference evidence="2" key="2">
    <citation type="submission" date="2008-12" db="EMBL/GenBank/DDBJ databases">
        <title>Improved gene annotation of the rice (Oryza sativa) genomes.</title>
        <authorList>
            <person name="Wang J."/>
            <person name="Li R."/>
            <person name="Fan W."/>
            <person name="Huang Q."/>
            <person name="Zhang J."/>
            <person name="Zhou Y."/>
            <person name="Hu Y."/>
            <person name="Zi S."/>
            <person name="Li J."/>
            <person name="Ni P."/>
            <person name="Zheng H."/>
            <person name="Zhang Y."/>
            <person name="Zhao M."/>
            <person name="Hao Q."/>
            <person name="McDermott J."/>
            <person name="Samudrala R."/>
            <person name="Kristiansen K."/>
            <person name="Wong G.K.-S."/>
        </authorList>
    </citation>
    <scope>NUCLEOTIDE SEQUENCE</scope>
</reference>
<evidence type="ECO:0000313" key="2">
    <source>
        <dbReference type="EMBL" id="EAZ24528.1"/>
    </source>
</evidence>